<evidence type="ECO:0000313" key="5">
    <source>
        <dbReference type="Proteomes" id="UP000179018"/>
    </source>
</evidence>
<dbReference type="Proteomes" id="UP000179018">
    <property type="component" value="Unassembled WGS sequence"/>
</dbReference>
<dbReference type="InterPro" id="IPR038109">
    <property type="entry name" value="DNA_bind_recomb_sf"/>
</dbReference>
<sequence>MYATGEHTIFTIKEYLHSNGIRGQTGRPLSYSLVYNILKNPFYWGWMRWGGMEGKGKHKPLVKKKTFELVQRILSGRGIKDVRQRRHNFLLRGVIFCNLCGRRYTAEWHVDKKKYAKRGGRIGYYHCAGVGRVGKCRSVYVQVEELEKQVDQEMLKLEFTQEFIEAVKRSVRNIYEDANKRVKLAKKAFYNRRDALEIKREKLEEELLEGTITRERFKVLNTNIDKDFTDIQKELIKINKIRTIDIDVIDEVLALTKDIANTYKTSDTNTKRAYLNFFFNRILIEDKRIVKIEYQPVIEVLNQVKLGILDEVELPALTAGGFL</sequence>
<evidence type="ECO:0000256" key="2">
    <source>
        <dbReference type="SAM" id="Coils"/>
    </source>
</evidence>
<dbReference type="PROSITE" id="PS51737">
    <property type="entry name" value="RECOMBINASE_DNA_BIND"/>
    <property type="match status" value="1"/>
</dbReference>
<comment type="similarity">
    <text evidence="1">Belongs to the site-specific recombinase resolvase family.</text>
</comment>
<name>A0A1F8B6W6_9BACT</name>
<dbReference type="Pfam" id="PF13408">
    <property type="entry name" value="Zn_ribbon_recom"/>
    <property type="match status" value="1"/>
</dbReference>
<gene>
    <name evidence="4" type="ORF">A3A75_05565</name>
</gene>
<proteinExistence type="inferred from homology"/>
<feature type="coiled-coil region" evidence="2">
    <location>
        <begin position="143"/>
        <end position="213"/>
    </location>
</feature>
<dbReference type="EMBL" id="MGHC01000027">
    <property type="protein sequence ID" value="OGM59098.1"/>
    <property type="molecule type" value="Genomic_DNA"/>
</dbReference>
<organism evidence="4 5">
    <name type="scientific">Candidatus Woesebacteria bacterium RIFCSPLOWO2_01_FULL_39_10</name>
    <dbReference type="NCBI Taxonomy" id="1802516"/>
    <lineage>
        <taxon>Bacteria</taxon>
        <taxon>Candidatus Woeseibacteriota</taxon>
    </lineage>
</organism>
<dbReference type="AlphaFoldDB" id="A0A1F8B6W6"/>
<dbReference type="GO" id="GO:0003677">
    <property type="term" value="F:DNA binding"/>
    <property type="evidence" value="ECO:0007669"/>
    <property type="project" value="InterPro"/>
</dbReference>
<evidence type="ECO:0000256" key="1">
    <source>
        <dbReference type="ARBA" id="ARBA00009913"/>
    </source>
</evidence>
<dbReference type="InterPro" id="IPR050639">
    <property type="entry name" value="SSR_resolvase"/>
</dbReference>
<evidence type="ECO:0000313" key="4">
    <source>
        <dbReference type="EMBL" id="OGM59098.1"/>
    </source>
</evidence>
<reference evidence="4 5" key="1">
    <citation type="journal article" date="2016" name="Nat. Commun.">
        <title>Thousands of microbial genomes shed light on interconnected biogeochemical processes in an aquifer system.</title>
        <authorList>
            <person name="Anantharaman K."/>
            <person name="Brown C.T."/>
            <person name="Hug L.A."/>
            <person name="Sharon I."/>
            <person name="Castelle C.J."/>
            <person name="Probst A.J."/>
            <person name="Thomas B.C."/>
            <person name="Singh A."/>
            <person name="Wilkins M.J."/>
            <person name="Karaoz U."/>
            <person name="Brodie E.L."/>
            <person name="Williams K.H."/>
            <person name="Hubbard S.S."/>
            <person name="Banfield J.F."/>
        </authorList>
    </citation>
    <scope>NUCLEOTIDE SEQUENCE [LARGE SCALE GENOMIC DNA]</scope>
</reference>
<dbReference type="GO" id="GO:0000150">
    <property type="term" value="F:DNA strand exchange activity"/>
    <property type="evidence" value="ECO:0007669"/>
    <property type="project" value="InterPro"/>
</dbReference>
<dbReference type="Gene3D" id="3.90.1750.20">
    <property type="entry name" value="Putative Large Serine Recombinase, Chain B, Domain 2"/>
    <property type="match status" value="1"/>
</dbReference>
<accession>A0A1F8B6W6</accession>
<evidence type="ECO:0000259" key="3">
    <source>
        <dbReference type="PROSITE" id="PS51737"/>
    </source>
</evidence>
<dbReference type="PANTHER" id="PTHR30461:SF26">
    <property type="entry name" value="RESOLVASE HOMOLOG YNEB"/>
    <property type="match status" value="1"/>
</dbReference>
<feature type="domain" description="Recombinase" evidence="3">
    <location>
        <begin position="1"/>
        <end position="80"/>
    </location>
</feature>
<dbReference type="InterPro" id="IPR025827">
    <property type="entry name" value="Zn_ribbon_recom_dom"/>
</dbReference>
<dbReference type="InterPro" id="IPR011109">
    <property type="entry name" value="DNA_bind_recombinase_dom"/>
</dbReference>
<comment type="caution">
    <text evidence="4">The sequence shown here is derived from an EMBL/GenBank/DDBJ whole genome shotgun (WGS) entry which is preliminary data.</text>
</comment>
<keyword evidence="2" id="KW-0175">Coiled coil</keyword>
<protein>
    <recommendedName>
        <fullName evidence="3">Recombinase domain-containing protein</fullName>
    </recommendedName>
</protein>
<dbReference type="PANTHER" id="PTHR30461">
    <property type="entry name" value="DNA-INVERTASE FROM LAMBDOID PROPHAGE"/>
    <property type="match status" value="1"/>
</dbReference>
<dbReference type="Pfam" id="PF07508">
    <property type="entry name" value="Recombinase"/>
    <property type="match status" value="1"/>
</dbReference>